<dbReference type="AlphaFoldDB" id="A0AA35YS47"/>
<proteinExistence type="predicted"/>
<evidence type="ECO:0000313" key="1">
    <source>
        <dbReference type="EMBL" id="CAI9278917.1"/>
    </source>
</evidence>
<accession>A0AA35YS47</accession>
<evidence type="ECO:0008006" key="3">
    <source>
        <dbReference type="Google" id="ProtNLM"/>
    </source>
</evidence>
<reference evidence="1" key="1">
    <citation type="submission" date="2023-04" db="EMBL/GenBank/DDBJ databases">
        <authorList>
            <person name="Vijverberg K."/>
            <person name="Xiong W."/>
            <person name="Schranz E."/>
        </authorList>
    </citation>
    <scope>NUCLEOTIDE SEQUENCE</scope>
</reference>
<sequence>MTKENYIDCGLFLMKHMETYKGGDPNKWIVGLEPEFADSDDKQIQLNELRKKYVTKILTSDLSIIKPSLNRKLASYDKLSDAEKENLNTEEHLQRMERIISLFY</sequence>
<evidence type="ECO:0000313" key="2">
    <source>
        <dbReference type="Proteomes" id="UP001177003"/>
    </source>
</evidence>
<protein>
    <recommendedName>
        <fullName evidence="3">Ubiquitin-like protease family profile domain-containing protein</fullName>
    </recommendedName>
</protein>
<gene>
    <name evidence="1" type="ORF">LSALG_LOCUS18754</name>
</gene>
<name>A0AA35YS47_LACSI</name>
<keyword evidence="2" id="KW-1185">Reference proteome</keyword>
<organism evidence="1 2">
    <name type="scientific">Lactuca saligna</name>
    <name type="common">Willowleaf lettuce</name>
    <dbReference type="NCBI Taxonomy" id="75948"/>
    <lineage>
        <taxon>Eukaryota</taxon>
        <taxon>Viridiplantae</taxon>
        <taxon>Streptophyta</taxon>
        <taxon>Embryophyta</taxon>
        <taxon>Tracheophyta</taxon>
        <taxon>Spermatophyta</taxon>
        <taxon>Magnoliopsida</taxon>
        <taxon>eudicotyledons</taxon>
        <taxon>Gunneridae</taxon>
        <taxon>Pentapetalae</taxon>
        <taxon>asterids</taxon>
        <taxon>campanulids</taxon>
        <taxon>Asterales</taxon>
        <taxon>Asteraceae</taxon>
        <taxon>Cichorioideae</taxon>
        <taxon>Cichorieae</taxon>
        <taxon>Lactucinae</taxon>
        <taxon>Lactuca</taxon>
    </lineage>
</organism>
<dbReference type="EMBL" id="OX465080">
    <property type="protein sequence ID" value="CAI9278917.1"/>
    <property type="molecule type" value="Genomic_DNA"/>
</dbReference>
<dbReference type="Proteomes" id="UP001177003">
    <property type="component" value="Chromosome 4"/>
</dbReference>